<proteinExistence type="predicted"/>
<name>A3ZW29_9BACT</name>
<accession>A3ZW29</accession>
<reference evidence="1 2" key="1">
    <citation type="submission" date="2006-02" db="EMBL/GenBank/DDBJ databases">
        <authorList>
            <person name="Amann R."/>
            <person name="Ferriera S."/>
            <person name="Johnson J."/>
            <person name="Kravitz S."/>
            <person name="Halpern A."/>
            <person name="Remington K."/>
            <person name="Beeson K."/>
            <person name="Tran B."/>
            <person name="Rogers Y.-H."/>
            <person name="Friedman R."/>
            <person name="Venter J.C."/>
        </authorList>
    </citation>
    <scope>NUCLEOTIDE SEQUENCE [LARGE SCALE GENOMIC DNA]</scope>
    <source>
        <strain evidence="1 2">DSM 3645</strain>
    </source>
</reference>
<dbReference type="AlphaFoldDB" id="A3ZW29"/>
<evidence type="ECO:0000313" key="2">
    <source>
        <dbReference type="Proteomes" id="UP000004358"/>
    </source>
</evidence>
<dbReference type="Proteomes" id="UP000004358">
    <property type="component" value="Unassembled WGS sequence"/>
</dbReference>
<organism evidence="1 2">
    <name type="scientific">Blastopirellula marina DSM 3645</name>
    <dbReference type="NCBI Taxonomy" id="314230"/>
    <lineage>
        <taxon>Bacteria</taxon>
        <taxon>Pseudomonadati</taxon>
        <taxon>Planctomycetota</taxon>
        <taxon>Planctomycetia</taxon>
        <taxon>Pirellulales</taxon>
        <taxon>Pirellulaceae</taxon>
        <taxon>Blastopirellula</taxon>
    </lineage>
</organism>
<evidence type="ECO:0000313" key="1">
    <source>
        <dbReference type="EMBL" id="EAQ79525.1"/>
    </source>
</evidence>
<dbReference type="HOGENOM" id="CLU_3196722_0_0_0"/>
<comment type="caution">
    <text evidence="1">The sequence shown here is derived from an EMBL/GenBank/DDBJ whole genome shotgun (WGS) entry which is preliminary data.</text>
</comment>
<gene>
    <name evidence="1" type="ORF">DSM3645_03578</name>
</gene>
<sequence length="45" mass="5005">MSTRNLGIMHLDRIGPVTTESDDRVVQLETSSLIVALNDEKGRHV</sequence>
<protein>
    <submittedName>
        <fullName evidence="1">Uncharacterized protein</fullName>
    </submittedName>
</protein>
<dbReference type="EMBL" id="AANZ01000014">
    <property type="protein sequence ID" value="EAQ79525.1"/>
    <property type="molecule type" value="Genomic_DNA"/>
</dbReference>